<comment type="caution">
    <text evidence="1">The sequence shown here is derived from an EMBL/GenBank/DDBJ whole genome shotgun (WGS) entry which is preliminary data.</text>
</comment>
<organism evidence="1 2">
    <name type="scientific">Candidatus Desantisbacteria bacterium CG23_combo_of_CG06-09_8_20_14_all_40_23</name>
    <dbReference type="NCBI Taxonomy" id="1974550"/>
    <lineage>
        <taxon>Bacteria</taxon>
        <taxon>Candidatus Desantisiibacteriota</taxon>
    </lineage>
</organism>
<gene>
    <name evidence="1" type="ORF">COX18_09675</name>
</gene>
<dbReference type="AlphaFoldDB" id="A0A2H0A255"/>
<evidence type="ECO:0000313" key="1">
    <source>
        <dbReference type="EMBL" id="PIP39534.1"/>
    </source>
</evidence>
<name>A0A2H0A255_9BACT</name>
<proteinExistence type="predicted"/>
<evidence type="ECO:0000313" key="2">
    <source>
        <dbReference type="Proteomes" id="UP000231067"/>
    </source>
</evidence>
<dbReference type="InterPro" id="IPR027417">
    <property type="entry name" value="P-loop_NTPase"/>
</dbReference>
<accession>A0A2H0A255</accession>
<dbReference type="Proteomes" id="UP000231067">
    <property type="component" value="Unassembled WGS sequence"/>
</dbReference>
<reference evidence="1 2" key="1">
    <citation type="submission" date="2017-09" db="EMBL/GenBank/DDBJ databases">
        <title>Depth-based differentiation of microbial function through sediment-hosted aquifers and enrichment of novel symbionts in the deep terrestrial subsurface.</title>
        <authorList>
            <person name="Probst A.J."/>
            <person name="Ladd B."/>
            <person name="Jarett J.K."/>
            <person name="Geller-Mcgrath D.E."/>
            <person name="Sieber C.M."/>
            <person name="Emerson J.B."/>
            <person name="Anantharaman K."/>
            <person name="Thomas B.C."/>
            <person name="Malmstrom R."/>
            <person name="Stieglmeier M."/>
            <person name="Klingl A."/>
            <person name="Woyke T."/>
            <person name="Ryan C.M."/>
            <person name="Banfield J.F."/>
        </authorList>
    </citation>
    <scope>NUCLEOTIDE SEQUENCE [LARGE SCALE GENOMIC DNA]</scope>
    <source>
        <strain evidence="1">CG23_combo_of_CG06-09_8_20_14_all_40_23</strain>
    </source>
</reference>
<sequence>MRASNLTEVINLFDPKKSLAGKEKLAICFVERPHGPLNMMGKYLQQSGTEPVKILFTGHRGSGKSTELNQLVLNLHDQFFIVKFSIIDTLDCFDLNYIDIVLISALKLIERAIEDKVKIDKGILKNIFEWLYYDITEERIIELSEEAGLSANVNALVLKLEGKMSKESFTRKIMREKITPRFSELVDKINLAITEIKEKTSREILIIIEDIDKSNLDIAKDLFFLHGESLLSINSKIIYTFPVSLRYSNDFPQVVKTFNKHFVLPNVTVFDRQGIKDITGNKMLKSVILKRMDESLITEEAIEEAIRLSGGLMVELITIIRDASLFTQASIIDAASVHMAANEIRNDYRVMLREDQYQMLAKINVDKDKKVINHEIVQQLLHNLSLLEYRNDDSWADVHPIVKPLLKAWA</sequence>
<protein>
    <recommendedName>
        <fullName evidence="3">Orc1-like AAA ATPase domain-containing protein</fullName>
    </recommendedName>
</protein>
<dbReference type="SUPFAM" id="SSF52540">
    <property type="entry name" value="P-loop containing nucleoside triphosphate hydrolases"/>
    <property type="match status" value="1"/>
</dbReference>
<evidence type="ECO:0008006" key="3">
    <source>
        <dbReference type="Google" id="ProtNLM"/>
    </source>
</evidence>
<dbReference type="EMBL" id="PCSH01000165">
    <property type="protein sequence ID" value="PIP39534.1"/>
    <property type="molecule type" value="Genomic_DNA"/>
</dbReference>